<dbReference type="AlphaFoldDB" id="W2TVJ2"/>
<evidence type="ECO:0000313" key="3">
    <source>
        <dbReference type="Proteomes" id="UP000053676"/>
    </source>
</evidence>
<evidence type="ECO:0000313" key="2">
    <source>
        <dbReference type="EMBL" id="ETN85086.1"/>
    </source>
</evidence>
<evidence type="ECO:0000256" key="1">
    <source>
        <dbReference type="SAM" id="MobiDB-lite"/>
    </source>
</evidence>
<reference evidence="3" key="1">
    <citation type="journal article" date="2014" name="Nat. Genet.">
        <title>Genome of the human hookworm Necator americanus.</title>
        <authorList>
            <person name="Tang Y.T."/>
            <person name="Gao X."/>
            <person name="Rosa B.A."/>
            <person name="Abubucker S."/>
            <person name="Hallsworth-Pepin K."/>
            <person name="Martin J."/>
            <person name="Tyagi R."/>
            <person name="Heizer E."/>
            <person name="Zhang X."/>
            <person name="Bhonagiri-Palsikar V."/>
            <person name="Minx P."/>
            <person name="Warren W.C."/>
            <person name="Wang Q."/>
            <person name="Zhan B."/>
            <person name="Hotez P.J."/>
            <person name="Sternberg P.W."/>
            <person name="Dougall A."/>
            <person name="Gaze S.T."/>
            <person name="Mulvenna J."/>
            <person name="Sotillo J."/>
            <person name="Ranganathan S."/>
            <person name="Rabelo E.M."/>
            <person name="Wilson R.K."/>
            <person name="Felgner P.L."/>
            <person name="Bethony J."/>
            <person name="Hawdon J.M."/>
            <person name="Gasser R.B."/>
            <person name="Loukas A."/>
            <person name="Mitreva M."/>
        </authorList>
    </citation>
    <scope>NUCLEOTIDE SEQUENCE [LARGE SCALE GENOMIC DNA]</scope>
</reference>
<protein>
    <submittedName>
        <fullName evidence="2">Uncharacterized protein</fullName>
    </submittedName>
</protein>
<feature type="compositionally biased region" description="Polar residues" evidence="1">
    <location>
        <begin position="1"/>
        <end position="18"/>
    </location>
</feature>
<proteinExistence type="predicted"/>
<gene>
    <name evidence="2" type="ORF">NECAME_16921</name>
</gene>
<keyword evidence="3" id="KW-1185">Reference proteome</keyword>
<dbReference type="EMBL" id="KI657812">
    <property type="protein sequence ID" value="ETN85086.1"/>
    <property type="molecule type" value="Genomic_DNA"/>
</dbReference>
<name>W2TVJ2_NECAM</name>
<feature type="region of interest" description="Disordered" evidence="1">
    <location>
        <begin position="1"/>
        <end position="24"/>
    </location>
</feature>
<accession>W2TVJ2</accession>
<dbReference type="Proteomes" id="UP000053676">
    <property type="component" value="Unassembled WGS sequence"/>
</dbReference>
<dbReference type="KEGG" id="nai:NECAME_16921"/>
<sequence length="65" mass="7052">MNPTNQKQSQTVDTQGSLATGEKEATVEVVPADANVFAAPQRERNFIARPGFSNLKDTESNGSHY</sequence>
<organism evidence="2 3">
    <name type="scientific">Necator americanus</name>
    <name type="common">Human hookworm</name>
    <dbReference type="NCBI Taxonomy" id="51031"/>
    <lineage>
        <taxon>Eukaryota</taxon>
        <taxon>Metazoa</taxon>
        <taxon>Ecdysozoa</taxon>
        <taxon>Nematoda</taxon>
        <taxon>Chromadorea</taxon>
        <taxon>Rhabditida</taxon>
        <taxon>Rhabditina</taxon>
        <taxon>Rhabditomorpha</taxon>
        <taxon>Strongyloidea</taxon>
        <taxon>Ancylostomatidae</taxon>
        <taxon>Bunostominae</taxon>
        <taxon>Necator</taxon>
    </lineage>
</organism>